<dbReference type="STRING" id="3218.A0A2K1IYE0"/>
<dbReference type="GeneID" id="112295806"/>
<reference evidence="3 5" key="1">
    <citation type="journal article" date="2008" name="Science">
        <title>The Physcomitrella genome reveals evolutionary insights into the conquest of land by plants.</title>
        <authorList>
            <person name="Rensing S."/>
            <person name="Lang D."/>
            <person name="Zimmer A."/>
            <person name="Terry A."/>
            <person name="Salamov A."/>
            <person name="Shapiro H."/>
            <person name="Nishiyama T."/>
            <person name="Perroud P.-F."/>
            <person name="Lindquist E."/>
            <person name="Kamisugi Y."/>
            <person name="Tanahashi T."/>
            <person name="Sakakibara K."/>
            <person name="Fujita T."/>
            <person name="Oishi K."/>
            <person name="Shin-I T."/>
            <person name="Kuroki Y."/>
            <person name="Toyoda A."/>
            <person name="Suzuki Y."/>
            <person name="Hashimoto A."/>
            <person name="Yamaguchi K."/>
            <person name="Sugano A."/>
            <person name="Kohara Y."/>
            <person name="Fujiyama A."/>
            <person name="Anterola A."/>
            <person name="Aoki S."/>
            <person name="Ashton N."/>
            <person name="Barbazuk W.B."/>
            <person name="Barker E."/>
            <person name="Bennetzen J."/>
            <person name="Bezanilla M."/>
            <person name="Blankenship R."/>
            <person name="Cho S.H."/>
            <person name="Dutcher S."/>
            <person name="Estelle M."/>
            <person name="Fawcett J.A."/>
            <person name="Gundlach H."/>
            <person name="Hanada K."/>
            <person name="Heyl A."/>
            <person name="Hicks K.A."/>
            <person name="Hugh J."/>
            <person name="Lohr M."/>
            <person name="Mayer K."/>
            <person name="Melkozernov A."/>
            <person name="Murata T."/>
            <person name="Nelson D."/>
            <person name="Pils B."/>
            <person name="Prigge M."/>
            <person name="Reiss B."/>
            <person name="Renner T."/>
            <person name="Rombauts S."/>
            <person name="Rushton P."/>
            <person name="Sanderfoot A."/>
            <person name="Schween G."/>
            <person name="Shiu S.-H."/>
            <person name="Stueber K."/>
            <person name="Theodoulou F.L."/>
            <person name="Tu H."/>
            <person name="Van de Peer Y."/>
            <person name="Verrier P.J."/>
            <person name="Waters E."/>
            <person name="Wood A."/>
            <person name="Yang L."/>
            <person name="Cove D."/>
            <person name="Cuming A."/>
            <person name="Hasebe M."/>
            <person name="Lucas S."/>
            <person name="Mishler D.B."/>
            <person name="Reski R."/>
            <person name="Grigoriev I."/>
            <person name="Quatrano R.S."/>
            <person name="Boore J.L."/>
        </authorList>
    </citation>
    <scope>NUCLEOTIDE SEQUENCE [LARGE SCALE GENOMIC DNA]</scope>
    <source>
        <strain evidence="4 5">cv. Gransden 2004</strain>
    </source>
</reference>
<dbReference type="AlphaFoldDB" id="A0A2K1IYE0"/>
<dbReference type="GO" id="GO:0140662">
    <property type="term" value="F:ATP-dependent protein folding chaperone"/>
    <property type="evidence" value="ECO:0007669"/>
    <property type="project" value="InterPro"/>
</dbReference>
<evidence type="ECO:0000256" key="2">
    <source>
        <dbReference type="ARBA" id="ARBA00022840"/>
    </source>
</evidence>
<keyword evidence="2" id="KW-0067">ATP-binding</keyword>
<dbReference type="PaxDb" id="3218-PP1S20_264V6.1"/>
<name>A0A2K1IYE0_PHYPA</name>
<evidence type="ECO:0000313" key="4">
    <source>
        <dbReference type="EnsemblPlants" id="PAC:32939170.CDS.1"/>
    </source>
</evidence>
<reference evidence="4" key="3">
    <citation type="submission" date="2020-12" db="UniProtKB">
        <authorList>
            <consortium name="EnsemblPlants"/>
        </authorList>
    </citation>
    <scope>IDENTIFICATION</scope>
</reference>
<dbReference type="CDD" id="cd10229">
    <property type="entry name" value="ASKHA_NBD_HSP70_HSPA12"/>
    <property type="match status" value="1"/>
</dbReference>
<dbReference type="SUPFAM" id="SSF53067">
    <property type="entry name" value="Actin-like ATPase domain"/>
    <property type="match status" value="2"/>
</dbReference>
<dbReference type="RefSeq" id="XP_024403540.1">
    <property type="nucleotide sequence ID" value="XM_024547772.2"/>
</dbReference>
<dbReference type="PANTHER" id="PTHR14187:SF5">
    <property type="entry name" value="HEAT SHOCK 70 KDA PROTEIN 12A"/>
    <property type="match status" value="1"/>
</dbReference>
<dbReference type="EnsemblPlants" id="Pp3c19_14130V3.1">
    <property type="protein sequence ID" value="PAC:32939170.CDS.1"/>
    <property type="gene ID" value="Pp3c19_14130"/>
</dbReference>
<dbReference type="InterPro" id="IPR043129">
    <property type="entry name" value="ATPase_NBD"/>
</dbReference>
<proteinExistence type="predicted"/>
<dbReference type="GO" id="GO:0005524">
    <property type="term" value="F:ATP binding"/>
    <property type="evidence" value="ECO:0007669"/>
    <property type="project" value="UniProtKB-KW"/>
</dbReference>
<dbReference type="EMBL" id="ABEU02000019">
    <property type="protein sequence ID" value="PNR34290.1"/>
    <property type="molecule type" value="Genomic_DNA"/>
</dbReference>
<dbReference type="Gene3D" id="3.30.420.40">
    <property type="match status" value="1"/>
</dbReference>
<protein>
    <submittedName>
        <fullName evidence="3 4">Uncharacterized protein</fullName>
    </submittedName>
</protein>
<dbReference type="Gramene" id="Pp3c19_14130V3.1">
    <property type="protein sequence ID" value="PAC:32939170.CDS.1"/>
    <property type="gene ID" value="Pp3c19_14130"/>
</dbReference>
<sequence>MLPRLSDINFRILQLSRMPLNPRRMVVVGLDFGTTYSGFSFALISEPYKINSFFEYPNSSNLYPKTPTVSYYKKVPGHEDQWRLNSWGFTARSEYTRDMAKLTKEQRRRKHSGAQNDNAPLPEVGRYITKFKLYLANERMARVPLPSLPAGLTNERVITDYLREMGALILKTLRGQYRNLDLTNDLIQWCITVPSIWDNVAKSVMKDCMVRAGLVSGTDDSHLSIVLEPEAAFFHCYQHLHESAITVNDKILIADIGGGTSDIVVEQVVAIGQSSYQVKEVTFSSGGLCGSIYVDQSFIKFMIQSIPCLDGALDQQPSLYASLLKEWDEAKASFGDLTRSNRSTDISLHYELLNMMKPYASMDNDVARALNDGLYEIRYDQMKSIFDPIINQNLTLISDKLREVQGVTVIAVVGGLAKSEYLIQCIKRRFSSEVRHIIVPGNPVSAISLGAVMSALNPDTIISRVSKKTYGVECVEEFKYGVDREDHLQVINNLRRCRNRFHIYVRKGDVVNVDQCISKTYYPARSGQTTMDVTLFSSENTNPRYTDEPGVKMEGSFTIDISGDMTLDEKRIVKESLYFGRSSLELVAEPVNFFLGSQGPNQLHLPIAEGFV</sequence>
<gene>
    <name evidence="4" type="primary">LOC112295806</name>
    <name evidence="3" type="ORF">PHYPA_024107</name>
</gene>
<keyword evidence="1" id="KW-0547">Nucleotide-binding</keyword>
<reference evidence="3 5" key="2">
    <citation type="journal article" date="2018" name="Plant J.">
        <title>The Physcomitrella patens chromosome-scale assembly reveals moss genome structure and evolution.</title>
        <authorList>
            <person name="Lang D."/>
            <person name="Ullrich K.K."/>
            <person name="Murat F."/>
            <person name="Fuchs J."/>
            <person name="Jenkins J."/>
            <person name="Haas F.B."/>
            <person name="Piednoel M."/>
            <person name="Gundlach H."/>
            <person name="Van Bel M."/>
            <person name="Meyberg R."/>
            <person name="Vives C."/>
            <person name="Morata J."/>
            <person name="Symeonidi A."/>
            <person name="Hiss M."/>
            <person name="Muchero W."/>
            <person name="Kamisugi Y."/>
            <person name="Saleh O."/>
            <person name="Blanc G."/>
            <person name="Decker E.L."/>
            <person name="van Gessel N."/>
            <person name="Grimwood J."/>
            <person name="Hayes R.D."/>
            <person name="Graham S.W."/>
            <person name="Gunter L.E."/>
            <person name="McDaniel S.F."/>
            <person name="Hoernstein S.N.W."/>
            <person name="Larsson A."/>
            <person name="Li F.W."/>
            <person name="Perroud P.F."/>
            <person name="Phillips J."/>
            <person name="Ranjan P."/>
            <person name="Rokshar D.S."/>
            <person name="Rothfels C.J."/>
            <person name="Schneider L."/>
            <person name="Shu S."/>
            <person name="Stevenson D.W."/>
            <person name="Thummler F."/>
            <person name="Tillich M."/>
            <person name="Villarreal Aguilar J.C."/>
            <person name="Widiez T."/>
            <person name="Wong G.K."/>
            <person name="Wymore A."/>
            <person name="Zhang Y."/>
            <person name="Zimmer A.D."/>
            <person name="Quatrano R.S."/>
            <person name="Mayer K.F.X."/>
            <person name="Goodstein D."/>
            <person name="Casacuberta J.M."/>
            <person name="Vandepoele K."/>
            <person name="Reski R."/>
            <person name="Cuming A.C."/>
            <person name="Tuskan G.A."/>
            <person name="Maumus F."/>
            <person name="Salse J."/>
            <person name="Schmutz J."/>
            <person name="Rensing S.A."/>
        </authorList>
    </citation>
    <scope>NUCLEOTIDE SEQUENCE [LARGE SCALE GENOMIC DNA]</scope>
    <source>
        <strain evidence="4 5">cv. Gransden 2004</strain>
    </source>
</reference>
<evidence type="ECO:0000313" key="3">
    <source>
        <dbReference type="EMBL" id="PNR34290.1"/>
    </source>
</evidence>
<dbReference type="OrthoDB" id="546249at2759"/>
<dbReference type="Pfam" id="PF00012">
    <property type="entry name" value="HSP70"/>
    <property type="match status" value="1"/>
</dbReference>
<organism evidence="3">
    <name type="scientific">Physcomitrium patens</name>
    <name type="common">Spreading-leaved earth moss</name>
    <name type="synonym">Physcomitrella patens</name>
    <dbReference type="NCBI Taxonomy" id="3218"/>
    <lineage>
        <taxon>Eukaryota</taxon>
        <taxon>Viridiplantae</taxon>
        <taxon>Streptophyta</taxon>
        <taxon>Embryophyta</taxon>
        <taxon>Bryophyta</taxon>
        <taxon>Bryophytina</taxon>
        <taxon>Bryopsida</taxon>
        <taxon>Funariidae</taxon>
        <taxon>Funariales</taxon>
        <taxon>Funariaceae</taxon>
        <taxon>Physcomitrium</taxon>
    </lineage>
</organism>
<dbReference type="InterPro" id="IPR013126">
    <property type="entry name" value="Hsp_70_fam"/>
</dbReference>
<dbReference type="PANTHER" id="PTHR14187">
    <property type="entry name" value="ALPHA KINASE/ELONGATION FACTOR 2 KINASE"/>
    <property type="match status" value="1"/>
</dbReference>
<keyword evidence="5" id="KW-1185">Reference proteome</keyword>
<dbReference type="Proteomes" id="UP000006727">
    <property type="component" value="Chromosome 19"/>
</dbReference>
<dbReference type="KEGG" id="ppp:112295806"/>
<accession>A0A2K1IYE0</accession>
<evidence type="ECO:0000256" key="1">
    <source>
        <dbReference type="ARBA" id="ARBA00022741"/>
    </source>
</evidence>
<evidence type="ECO:0000313" key="5">
    <source>
        <dbReference type="Proteomes" id="UP000006727"/>
    </source>
</evidence>